<reference evidence="1 2" key="1">
    <citation type="submission" date="2020-09" db="EMBL/GenBank/DDBJ databases">
        <title>De no assembly of potato wild relative species, Solanum commersonii.</title>
        <authorList>
            <person name="Cho K."/>
        </authorList>
    </citation>
    <scope>NUCLEOTIDE SEQUENCE [LARGE SCALE GENOMIC DNA]</scope>
    <source>
        <strain evidence="1">LZ3.2</strain>
        <tissue evidence="1">Leaf</tissue>
    </source>
</reference>
<name>A0A9J5ZZ70_SOLCO</name>
<comment type="caution">
    <text evidence="1">The sequence shown here is derived from an EMBL/GenBank/DDBJ whole genome shotgun (WGS) entry which is preliminary data.</text>
</comment>
<gene>
    <name evidence="1" type="ORF">H5410_017138</name>
</gene>
<organism evidence="1 2">
    <name type="scientific">Solanum commersonii</name>
    <name type="common">Commerson's wild potato</name>
    <name type="synonym">Commerson's nightshade</name>
    <dbReference type="NCBI Taxonomy" id="4109"/>
    <lineage>
        <taxon>Eukaryota</taxon>
        <taxon>Viridiplantae</taxon>
        <taxon>Streptophyta</taxon>
        <taxon>Embryophyta</taxon>
        <taxon>Tracheophyta</taxon>
        <taxon>Spermatophyta</taxon>
        <taxon>Magnoliopsida</taxon>
        <taxon>eudicotyledons</taxon>
        <taxon>Gunneridae</taxon>
        <taxon>Pentapetalae</taxon>
        <taxon>asterids</taxon>
        <taxon>lamiids</taxon>
        <taxon>Solanales</taxon>
        <taxon>Solanaceae</taxon>
        <taxon>Solanoideae</taxon>
        <taxon>Solaneae</taxon>
        <taxon>Solanum</taxon>
    </lineage>
</organism>
<dbReference type="OrthoDB" id="1263665at2759"/>
<dbReference type="Proteomes" id="UP000824120">
    <property type="component" value="Chromosome 3"/>
</dbReference>
<sequence>MENKVKLNMCVFLWDLNTDILSLHVPRLSCAESSLLMPYPCQILSKYTTFGESNTHLLIFIRI</sequence>
<dbReference type="AlphaFoldDB" id="A0A9J5ZZ70"/>
<evidence type="ECO:0000313" key="1">
    <source>
        <dbReference type="EMBL" id="KAG5617314.1"/>
    </source>
</evidence>
<accession>A0A9J5ZZ70</accession>
<keyword evidence="2" id="KW-1185">Reference proteome</keyword>
<evidence type="ECO:0000313" key="2">
    <source>
        <dbReference type="Proteomes" id="UP000824120"/>
    </source>
</evidence>
<proteinExistence type="predicted"/>
<dbReference type="EMBL" id="JACXVP010000003">
    <property type="protein sequence ID" value="KAG5617314.1"/>
    <property type="molecule type" value="Genomic_DNA"/>
</dbReference>
<protein>
    <submittedName>
        <fullName evidence="1">Uncharacterized protein</fullName>
    </submittedName>
</protein>